<keyword evidence="4" id="KW-0812">Transmembrane</keyword>
<evidence type="ECO:0000256" key="2">
    <source>
        <dbReference type="ARBA" id="ARBA00022729"/>
    </source>
</evidence>
<accession>A0A9N8L647</accession>
<evidence type="ECO:0000256" key="4">
    <source>
        <dbReference type="SAM" id="Phobius"/>
    </source>
</evidence>
<evidence type="ECO:0000256" key="1">
    <source>
        <dbReference type="ARBA" id="ARBA00004370"/>
    </source>
</evidence>
<feature type="domain" description="Activin types I and II receptor" evidence="5">
    <location>
        <begin position="272"/>
        <end position="337"/>
    </location>
</feature>
<dbReference type="InterPro" id="IPR045860">
    <property type="entry name" value="Snake_toxin-like_sf"/>
</dbReference>
<dbReference type="SUPFAM" id="SSF57302">
    <property type="entry name" value="Snake toxin-like"/>
    <property type="match status" value="1"/>
</dbReference>
<protein>
    <recommendedName>
        <fullName evidence="5">Activin types I and II receptor domain-containing protein</fullName>
    </recommendedName>
</protein>
<evidence type="ECO:0000256" key="3">
    <source>
        <dbReference type="ARBA" id="ARBA00023136"/>
    </source>
</evidence>
<comment type="subcellular location">
    <subcellularLocation>
        <location evidence="1">Membrane</location>
    </subcellularLocation>
</comment>
<dbReference type="CDD" id="cd23533">
    <property type="entry name" value="TFP_LU_ECD_BMPR2_like"/>
    <property type="match status" value="1"/>
</dbReference>
<evidence type="ECO:0000313" key="7">
    <source>
        <dbReference type="Proteomes" id="UP001154114"/>
    </source>
</evidence>
<dbReference type="GO" id="GO:0004675">
    <property type="term" value="F:transmembrane receptor protein serine/threonine kinase activity"/>
    <property type="evidence" value="ECO:0007669"/>
    <property type="project" value="InterPro"/>
</dbReference>
<keyword evidence="7" id="KW-1185">Reference proteome</keyword>
<name>A0A9N8L647_CHRIL</name>
<evidence type="ECO:0000313" key="6">
    <source>
        <dbReference type="EMBL" id="CAD0206607.1"/>
    </source>
</evidence>
<proteinExistence type="predicted"/>
<evidence type="ECO:0000259" key="5">
    <source>
        <dbReference type="Pfam" id="PF01064"/>
    </source>
</evidence>
<sequence length="409" mass="45860">MMEGIISYRVTPLLKCLVLFLFIFTAKVLTSRPQETQELRNGIQHLKPSHYVRTFTKYHHRRTMQRNNQQDSSDDWLAMVDQPNSVDKRNTDPDYVEVRDASKVYQHAKLLKKRSIPESTIDQLFKNKHKYWPAKHVKIEKRSLNVPNLNEFAGTSNDMPRLDHFTSDTVRDNIVGSTEKKPINTNKEPKNGLPNNIKTYKVKAAVIPTEATTTMGPTISCFYKIHDSVAMSVTPSYADERNAQLMVENDSFETGPITETTMMNGDVAQVEQCTDTRASCYTLWHQDSQGNITILGQGCWRASQSEGRSSCDKCTRVTARLPGTKFCCCTNAYCNADFLSLKEETVTMKATSYMDSSTHSVVAASNIAASAVLALVAVLVLGSLLAKLYCRSARDQHCEAGTQSDDKGE</sequence>
<dbReference type="GO" id="GO:0016020">
    <property type="term" value="C:membrane"/>
    <property type="evidence" value="ECO:0007669"/>
    <property type="project" value="UniProtKB-SubCell"/>
</dbReference>
<keyword evidence="2" id="KW-0732">Signal</keyword>
<keyword evidence="3 4" id="KW-0472">Membrane</keyword>
<dbReference type="OrthoDB" id="669224at2759"/>
<organism evidence="6 7">
    <name type="scientific">Chrysodeixis includens</name>
    <name type="common">Soybean looper</name>
    <name type="synonym">Pseudoplusia includens</name>
    <dbReference type="NCBI Taxonomy" id="689277"/>
    <lineage>
        <taxon>Eukaryota</taxon>
        <taxon>Metazoa</taxon>
        <taxon>Ecdysozoa</taxon>
        <taxon>Arthropoda</taxon>
        <taxon>Hexapoda</taxon>
        <taxon>Insecta</taxon>
        <taxon>Pterygota</taxon>
        <taxon>Neoptera</taxon>
        <taxon>Endopterygota</taxon>
        <taxon>Lepidoptera</taxon>
        <taxon>Glossata</taxon>
        <taxon>Ditrysia</taxon>
        <taxon>Noctuoidea</taxon>
        <taxon>Noctuidae</taxon>
        <taxon>Plusiinae</taxon>
        <taxon>Chrysodeixis</taxon>
    </lineage>
</organism>
<gene>
    <name evidence="6" type="ORF">CINC_LOCUS8898</name>
</gene>
<dbReference type="InterPro" id="IPR000472">
    <property type="entry name" value="Activin_recp"/>
</dbReference>
<dbReference type="EMBL" id="LR824032">
    <property type="protein sequence ID" value="CAD0206607.1"/>
    <property type="molecule type" value="Genomic_DNA"/>
</dbReference>
<dbReference type="Pfam" id="PF01064">
    <property type="entry name" value="Activin_recp"/>
    <property type="match status" value="1"/>
</dbReference>
<dbReference type="AlphaFoldDB" id="A0A9N8L647"/>
<reference evidence="6" key="1">
    <citation type="submission" date="2021-12" db="EMBL/GenBank/DDBJ databases">
        <authorList>
            <person name="King R."/>
        </authorList>
    </citation>
    <scope>NUCLEOTIDE SEQUENCE</scope>
</reference>
<dbReference type="Gene3D" id="2.10.60.10">
    <property type="entry name" value="CD59"/>
    <property type="match status" value="1"/>
</dbReference>
<dbReference type="Proteomes" id="UP001154114">
    <property type="component" value="Chromosome 29"/>
</dbReference>
<keyword evidence="4" id="KW-1133">Transmembrane helix</keyword>
<feature type="transmembrane region" description="Helical" evidence="4">
    <location>
        <begin position="367"/>
        <end position="386"/>
    </location>
</feature>